<dbReference type="EMBL" id="BGPR01002594">
    <property type="protein sequence ID" value="GBM76031.1"/>
    <property type="molecule type" value="Genomic_DNA"/>
</dbReference>
<dbReference type="GO" id="GO:0003676">
    <property type="term" value="F:nucleic acid binding"/>
    <property type="evidence" value="ECO:0007669"/>
    <property type="project" value="InterPro"/>
</dbReference>
<accession>A0A4Y2IE97</accession>
<proteinExistence type="predicted"/>
<keyword evidence="3" id="KW-1185">Reference proteome</keyword>
<sequence length="286" mass="32943">MPYPKDKNVETVDSSSNTENTLAEVVEQYTNTVVPMENTKLNDPHLSPFDSENGKKMELWLQYLNETCRKHNKNEADFRRSYRWVTYPIQTVNDSQIPKYTYTEWLTVATKLLKIQESSPEQNTVRNNEPPMRTRPNFSPRQQPTFVPRPQNSFFSPSFQNFSRSRPNNFLNPHSNTFVNQGFRPNHNAQFQNGLPSSPCRICTRQDPVCQQRTVQSSGASVMVWAVCSWRDMGPLIRLETTLTGDRYLSILPDHLHSFMSIVHSDGLGQFQQDTATPHASRVATK</sequence>
<feature type="compositionally biased region" description="Polar residues" evidence="1">
    <location>
        <begin position="136"/>
        <end position="145"/>
    </location>
</feature>
<name>A0A4Y2IE97_ARAVE</name>
<evidence type="ECO:0000313" key="3">
    <source>
        <dbReference type="Proteomes" id="UP000499080"/>
    </source>
</evidence>
<dbReference type="OrthoDB" id="6570848at2759"/>
<organism evidence="2 3">
    <name type="scientific">Araneus ventricosus</name>
    <name type="common">Orbweaver spider</name>
    <name type="synonym">Epeira ventricosa</name>
    <dbReference type="NCBI Taxonomy" id="182803"/>
    <lineage>
        <taxon>Eukaryota</taxon>
        <taxon>Metazoa</taxon>
        <taxon>Ecdysozoa</taxon>
        <taxon>Arthropoda</taxon>
        <taxon>Chelicerata</taxon>
        <taxon>Arachnida</taxon>
        <taxon>Araneae</taxon>
        <taxon>Araneomorphae</taxon>
        <taxon>Entelegynae</taxon>
        <taxon>Araneoidea</taxon>
        <taxon>Araneidae</taxon>
        <taxon>Araneus</taxon>
    </lineage>
</organism>
<feature type="compositionally biased region" description="Polar residues" evidence="1">
    <location>
        <begin position="117"/>
        <end position="127"/>
    </location>
</feature>
<protein>
    <submittedName>
        <fullName evidence="2">Uncharacterized protein</fullName>
    </submittedName>
</protein>
<evidence type="ECO:0000256" key="1">
    <source>
        <dbReference type="SAM" id="MobiDB-lite"/>
    </source>
</evidence>
<gene>
    <name evidence="2" type="ORF">AVEN_53905_1</name>
</gene>
<dbReference type="Gene3D" id="3.30.420.10">
    <property type="entry name" value="Ribonuclease H-like superfamily/Ribonuclease H"/>
    <property type="match status" value="1"/>
</dbReference>
<dbReference type="InterPro" id="IPR036397">
    <property type="entry name" value="RNaseH_sf"/>
</dbReference>
<feature type="region of interest" description="Disordered" evidence="1">
    <location>
        <begin position="117"/>
        <end position="145"/>
    </location>
</feature>
<reference evidence="2 3" key="1">
    <citation type="journal article" date="2019" name="Sci. Rep.">
        <title>Orb-weaving spider Araneus ventricosus genome elucidates the spidroin gene catalogue.</title>
        <authorList>
            <person name="Kono N."/>
            <person name="Nakamura H."/>
            <person name="Ohtoshi R."/>
            <person name="Moran D.A.P."/>
            <person name="Shinohara A."/>
            <person name="Yoshida Y."/>
            <person name="Fujiwara M."/>
            <person name="Mori M."/>
            <person name="Tomita M."/>
            <person name="Arakawa K."/>
        </authorList>
    </citation>
    <scope>NUCLEOTIDE SEQUENCE [LARGE SCALE GENOMIC DNA]</scope>
</reference>
<comment type="caution">
    <text evidence="2">The sequence shown here is derived from an EMBL/GenBank/DDBJ whole genome shotgun (WGS) entry which is preliminary data.</text>
</comment>
<dbReference type="Proteomes" id="UP000499080">
    <property type="component" value="Unassembled WGS sequence"/>
</dbReference>
<dbReference type="AlphaFoldDB" id="A0A4Y2IE97"/>
<evidence type="ECO:0000313" key="2">
    <source>
        <dbReference type="EMBL" id="GBM76031.1"/>
    </source>
</evidence>